<keyword evidence="2" id="KW-1185">Reference proteome</keyword>
<dbReference type="EMBL" id="MU006706">
    <property type="protein sequence ID" value="KAF2630771.1"/>
    <property type="molecule type" value="Genomic_DNA"/>
</dbReference>
<dbReference type="Proteomes" id="UP000799754">
    <property type="component" value="Unassembled WGS sequence"/>
</dbReference>
<name>A0ACB6S909_9PLEO</name>
<evidence type="ECO:0000313" key="2">
    <source>
        <dbReference type="Proteomes" id="UP000799754"/>
    </source>
</evidence>
<proteinExistence type="predicted"/>
<sequence>MARKGGRRVVAPEIDARMNSINDVQEMRVQTNALLRKDLGLKISDSLLILLSAQSQNAVQSRAIVSRQGQRREPAEKGHVRTACPLGAKLCRVCGRSNFRAMDLQRPIAGSCFAPAKRDMAVAKGEWLEDAGTVHRSTFALGELSSKAERVSTHPANRDPQVL</sequence>
<protein>
    <submittedName>
        <fullName evidence="1">Uncharacterized protein</fullName>
    </submittedName>
</protein>
<comment type="caution">
    <text evidence="1">The sequence shown here is derived from an EMBL/GenBank/DDBJ whole genome shotgun (WGS) entry which is preliminary data.</text>
</comment>
<organism evidence="1 2">
    <name type="scientific">Macroventuria anomochaeta</name>
    <dbReference type="NCBI Taxonomy" id="301207"/>
    <lineage>
        <taxon>Eukaryota</taxon>
        <taxon>Fungi</taxon>
        <taxon>Dikarya</taxon>
        <taxon>Ascomycota</taxon>
        <taxon>Pezizomycotina</taxon>
        <taxon>Dothideomycetes</taxon>
        <taxon>Pleosporomycetidae</taxon>
        <taxon>Pleosporales</taxon>
        <taxon>Pleosporineae</taxon>
        <taxon>Didymellaceae</taxon>
        <taxon>Macroventuria</taxon>
    </lineage>
</organism>
<reference evidence="1" key="1">
    <citation type="journal article" date="2020" name="Stud. Mycol.">
        <title>101 Dothideomycetes genomes: a test case for predicting lifestyles and emergence of pathogens.</title>
        <authorList>
            <person name="Haridas S."/>
            <person name="Albert R."/>
            <person name="Binder M."/>
            <person name="Bloem J."/>
            <person name="Labutti K."/>
            <person name="Salamov A."/>
            <person name="Andreopoulos B."/>
            <person name="Baker S."/>
            <person name="Barry K."/>
            <person name="Bills G."/>
            <person name="Bluhm B."/>
            <person name="Cannon C."/>
            <person name="Castanera R."/>
            <person name="Culley D."/>
            <person name="Daum C."/>
            <person name="Ezra D."/>
            <person name="Gonzalez J."/>
            <person name="Henrissat B."/>
            <person name="Kuo A."/>
            <person name="Liang C."/>
            <person name="Lipzen A."/>
            <person name="Lutzoni F."/>
            <person name="Magnuson J."/>
            <person name="Mondo S."/>
            <person name="Nolan M."/>
            <person name="Ohm R."/>
            <person name="Pangilinan J."/>
            <person name="Park H.-J."/>
            <person name="Ramirez L."/>
            <person name="Alfaro M."/>
            <person name="Sun H."/>
            <person name="Tritt A."/>
            <person name="Yoshinaga Y."/>
            <person name="Zwiers L.-H."/>
            <person name="Turgeon B."/>
            <person name="Goodwin S."/>
            <person name="Spatafora J."/>
            <person name="Crous P."/>
            <person name="Grigoriev I."/>
        </authorList>
    </citation>
    <scope>NUCLEOTIDE SEQUENCE</scope>
    <source>
        <strain evidence="1">CBS 525.71</strain>
    </source>
</reference>
<accession>A0ACB6S909</accession>
<gene>
    <name evidence="1" type="ORF">BU25DRAFT_419108</name>
</gene>
<evidence type="ECO:0000313" key="1">
    <source>
        <dbReference type="EMBL" id="KAF2630771.1"/>
    </source>
</evidence>